<feature type="transmembrane region" description="Helical" evidence="2">
    <location>
        <begin position="386"/>
        <end position="404"/>
    </location>
</feature>
<dbReference type="OrthoDB" id="4829955at2"/>
<evidence type="ECO:0000256" key="1">
    <source>
        <dbReference type="SAM" id="MobiDB-lite"/>
    </source>
</evidence>
<organism evidence="3 4">
    <name type="scientific">Microlunatus flavus</name>
    <dbReference type="NCBI Taxonomy" id="1036181"/>
    <lineage>
        <taxon>Bacteria</taxon>
        <taxon>Bacillati</taxon>
        <taxon>Actinomycetota</taxon>
        <taxon>Actinomycetes</taxon>
        <taxon>Propionibacteriales</taxon>
        <taxon>Propionibacteriaceae</taxon>
        <taxon>Microlunatus</taxon>
    </lineage>
</organism>
<reference evidence="4" key="1">
    <citation type="submission" date="2016-10" db="EMBL/GenBank/DDBJ databases">
        <authorList>
            <person name="Varghese N."/>
            <person name="Submissions S."/>
        </authorList>
    </citation>
    <scope>NUCLEOTIDE SEQUENCE [LARGE SCALE GENOMIC DNA]</scope>
    <source>
        <strain evidence="4">CGMCC 4.6856</strain>
    </source>
</reference>
<protein>
    <submittedName>
        <fullName evidence="3">Uncharacterized protein</fullName>
    </submittedName>
</protein>
<evidence type="ECO:0000313" key="4">
    <source>
        <dbReference type="Proteomes" id="UP000198504"/>
    </source>
</evidence>
<dbReference type="RefSeq" id="WP_139209757.1">
    <property type="nucleotide sequence ID" value="NZ_FOFA01000002.1"/>
</dbReference>
<gene>
    <name evidence="3" type="ORF">SAMN05421756_102190</name>
</gene>
<dbReference type="STRING" id="1036181.SAMN05421756_102190"/>
<accession>A0A1H9CFV3</accession>
<name>A0A1H9CFV3_9ACTN</name>
<dbReference type="EMBL" id="FOFA01000002">
    <property type="protein sequence ID" value="SEP99921.1"/>
    <property type="molecule type" value="Genomic_DNA"/>
</dbReference>
<keyword evidence="4" id="KW-1185">Reference proteome</keyword>
<evidence type="ECO:0000256" key="2">
    <source>
        <dbReference type="SAM" id="Phobius"/>
    </source>
</evidence>
<feature type="region of interest" description="Disordered" evidence="1">
    <location>
        <begin position="532"/>
        <end position="554"/>
    </location>
</feature>
<proteinExistence type="predicted"/>
<keyword evidence="2" id="KW-0472">Membrane</keyword>
<keyword evidence="2" id="KW-0812">Transmembrane</keyword>
<feature type="transmembrane region" description="Helical" evidence="2">
    <location>
        <begin position="424"/>
        <end position="444"/>
    </location>
</feature>
<evidence type="ECO:0000313" key="3">
    <source>
        <dbReference type="EMBL" id="SEP99921.1"/>
    </source>
</evidence>
<dbReference type="AlphaFoldDB" id="A0A1H9CFV3"/>
<feature type="region of interest" description="Disordered" evidence="1">
    <location>
        <begin position="1"/>
        <end position="20"/>
    </location>
</feature>
<dbReference type="Proteomes" id="UP000198504">
    <property type="component" value="Unassembled WGS sequence"/>
</dbReference>
<keyword evidence="2" id="KW-1133">Transmembrane helix</keyword>
<sequence length="554" mass="58539">MTTGQDPAQLFGPPPTSATQQQLFTGGSVLQTRTGVAAAADAWSVGAMNLDLDDLAVDLLEASMRRPGPQPDHAPGRHASALMMAGRYADALAVLPAGLVLPDPGSDDLQRDHLVQATCRAALGDDGALLWLRQAAPLISATDWAGYIAHCLLRVGDARGDLELAGASLAQLQRLGDRGRRVVPRMAADVVASRPRSAPAGRAGRGRLWGSNRDHPAAVAVREAADRLRLATDLLHGPSESFVSDPGLVLETAERLRQGGDPQGAALLLHAVDRTNPHVRRVEEALATYVPPGAYGRRRLRRALLLTLAGIAFLVSGLTGHPMVAVVAALVVGGVEIFAREPGLDRFGTNVLAEYAEKAGIRPFWLLPRSVADETPVAGTRRRSPLVLGVVALALGAVVFPGAWDAAAEHGTGTSWLTSPGLTSFLVWVVLFPVLVTWAVSLLPGRRLGYVVPRLSAAQTDCQCRRFTGLSGPFAFAYAAGHLTPLATPPELEPALRRFSPLPPSVSGCPMTGAAWLVLILGPENGRLLLRSPIGTFPDPEERPDDSLPTGQYL</sequence>